<organism evidence="2 3">
    <name type="scientific">Massariosphaeria phaeospora</name>
    <dbReference type="NCBI Taxonomy" id="100035"/>
    <lineage>
        <taxon>Eukaryota</taxon>
        <taxon>Fungi</taxon>
        <taxon>Dikarya</taxon>
        <taxon>Ascomycota</taxon>
        <taxon>Pezizomycotina</taxon>
        <taxon>Dothideomycetes</taxon>
        <taxon>Pleosporomycetidae</taxon>
        <taxon>Pleosporales</taxon>
        <taxon>Pleosporales incertae sedis</taxon>
        <taxon>Massariosphaeria</taxon>
    </lineage>
</organism>
<keyword evidence="3" id="KW-1185">Reference proteome</keyword>
<feature type="non-terminal residue" evidence="2">
    <location>
        <position position="82"/>
    </location>
</feature>
<evidence type="ECO:0000313" key="2">
    <source>
        <dbReference type="EMBL" id="KAF2877605.1"/>
    </source>
</evidence>
<dbReference type="GO" id="GO:0043386">
    <property type="term" value="P:mycotoxin biosynthetic process"/>
    <property type="evidence" value="ECO:0007669"/>
    <property type="project" value="InterPro"/>
</dbReference>
<dbReference type="EMBL" id="JAADJZ010000002">
    <property type="protein sequence ID" value="KAF2877605.1"/>
    <property type="molecule type" value="Genomic_DNA"/>
</dbReference>
<comment type="similarity">
    <text evidence="1">Belongs to the ustYa family.</text>
</comment>
<feature type="non-terminal residue" evidence="2">
    <location>
        <position position="1"/>
    </location>
</feature>
<gene>
    <name evidence="2" type="ORF">BDV95DRAFT_475353</name>
</gene>
<reference evidence="2 3" key="1">
    <citation type="submission" date="2020-01" db="EMBL/GenBank/DDBJ databases">
        <authorList>
            <consortium name="DOE Joint Genome Institute"/>
            <person name="Haridas S."/>
            <person name="Albert R."/>
            <person name="Binder M."/>
            <person name="Bloem J."/>
            <person name="Labutti K."/>
            <person name="Salamov A."/>
            <person name="Andreopoulos B."/>
            <person name="Baker S.E."/>
            <person name="Barry K."/>
            <person name="Bills G."/>
            <person name="Bluhm B.H."/>
            <person name="Cannon C."/>
            <person name="Castanera R."/>
            <person name="Culley D.E."/>
            <person name="Daum C."/>
            <person name="Ezra D."/>
            <person name="Gonzalez J.B."/>
            <person name="Henrissat B."/>
            <person name="Kuo A."/>
            <person name="Liang C."/>
            <person name="Lipzen A."/>
            <person name="Lutzoni F."/>
            <person name="Magnuson J."/>
            <person name="Mondo S."/>
            <person name="Nolan M."/>
            <person name="Ohm R."/>
            <person name="Pangilinan J."/>
            <person name="Park H.-J.H."/>
            <person name="Ramirez L."/>
            <person name="Alfaro M."/>
            <person name="Sun H."/>
            <person name="Tritt A."/>
            <person name="Yoshinaga Y."/>
            <person name="Zwiers L.-H.L."/>
            <person name="Turgeon B.G."/>
            <person name="Goodwin S.B."/>
            <person name="Spatafora J.W."/>
            <person name="Crous P.W."/>
            <person name="Grigoriev I.V."/>
        </authorList>
    </citation>
    <scope>NUCLEOTIDE SEQUENCE [LARGE SCALE GENOMIC DNA]</scope>
    <source>
        <strain evidence="2 3">CBS 611.86</strain>
    </source>
</reference>
<evidence type="ECO:0000256" key="1">
    <source>
        <dbReference type="ARBA" id="ARBA00035112"/>
    </source>
</evidence>
<dbReference type="AlphaFoldDB" id="A0A7C8MXT1"/>
<dbReference type="InterPro" id="IPR021765">
    <property type="entry name" value="UstYa-like"/>
</dbReference>
<name>A0A7C8MXT1_9PLEO</name>
<comment type="caution">
    <text evidence="2">The sequence shown here is derived from an EMBL/GenBank/DDBJ whole genome shotgun (WGS) entry which is preliminary data.</text>
</comment>
<dbReference type="PANTHER" id="PTHR33365">
    <property type="entry name" value="YALI0B05434P"/>
    <property type="match status" value="1"/>
</dbReference>
<evidence type="ECO:0000313" key="3">
    <source>
        <dbReference type="Proteomes" id="UP000481861"/>
    </source>
</evidence>
<dbReference type="Pfam" id="PF11807">
    <property type="entry name" value="UstYa"/>
    <property type="match status" value="1"/>
</dbReference>
<dbReference type="Proteomes" id="UP000481861">
    <property type="component" value="Unassembled WGS sequence"/>
</dbReference>
<accession>A0A7C8MXT1</accession>
<sequence>RRIYWHYHSETYFPNQTTEQQDHERGHAIHCLESIRRSLMCNPNIALYSFKWRDGGRSPRLQTGAQRKCINWEPLEAWAIER</sequence>
<dbReference type="OrthoDB" id="3687641at2759"/>
<dbReference type="PANTHER" id="PTHR33365:SF12">
    <property type="entry name" value="TAT PATHWAY SIGNAL SEQUENCE"/>
    <property type="match status" value="1"/>
</dbReference>
<protein>
    <submittedName>
        <fullName evidence="2">Uncharacterized protein</fullName>
    </submittedName>
</protein>
<proteinExistence type="inferred from homology"/>